<dbReference type="PANTHER" id="PTHR47990">
    <property type="entry name" value="2-OXOGLUTARATE (2OG) AND FE(II)-DEPENDENT OXYGENASE SUPERFAMILY PROTEIN-RELATED"/>
    <property type="match status" value="1"/>
</dbReference>
<dbReference type="InterPro" id="IPR044861">
    <property type="entry name" value="IPNS-like_FE2OG_OXY"/>
</dbReference>
<evidence type="ECO:0000259" key="4">
    <source>
        <dbReference type="Pfam" id="PF14226"/>
    </source>
</evidence>
<reference evidence="5" key="1">
    <citation type="submission" date="2023-03" db="EMBL/GenBank/DDBJ databases">
        <authorList>
            <person name="Julca I."/>
        </authorList>
    </citation>
    <scope>NUCLEOTIDE SEQUENCE</scope>
</reference>
<gene>
    <name evidence="5" type="ORF">OLC1_LOCUS3962</name>
</gene>
<keyword evidence="6" id="KW-1185">Reference proteome</keyword>
<keyword evidence="1" id="KW-0479">Metal-binding</keyword>
<evidence type="ECO:0000259" key="3">
    <source>
        <dbReference type="Pfam" id="PF03171"/>
    </source>
</evidence>
<keyword evidence="2" id="KW-0408">Iron</keyword>
<dbReference type="InterPro" id="IPR027443">
    <property type="entry name" value="IPNS-like_sf"/>
</dbReference>
<dbReference type="PRINTS" id="PR00682">
    <property type="entry name" value="IPNSYNTHASE"/>
</dbReference>
<evidence type="ECO:0000313" key="6">
    <source>
        <dbReference type="Proteomes" id="UP001161247"/>
    </source>
</evidence>
<accession>A0AAV1C9H0</accession>
<evidence type="ECO:0000313" key="5">
    <source>
        <dbReference type="EMBL" id="CAI9092246.1"/>
    </source>
</evidence>
<feature type="domain" description="Isopenicillin N synthase-like Fe(2+) 2OG dioxygenase" evidence="3">
    <location>
        <begin position="184"/>
        <end position="265"/>
    </location>
</feature>
<dbReference type="InterPro" id="IPR050231">
    <property type="entry name" value="Iron_ascorbate_oxido_reductase"/>
</dbReference>
<dbReference type="AlphaFoldDB" id="A0AAV1C9H0"/>
<dbReference type="GO" id="GO:0016706">
    <property type="term" value="F:2-oxoglutarate-dependent dioxygenase activity"/>
    <property type="evidence" value="ECO:0007669"/>
    <property type="project" value="UniProtKB-ARBA"/>
</dbReference>
<sequence>MPASQASIELPILDISQPLSPSSLSSLSVACREWGFFLLCNHGISTELHKKVQSLSSRIFMLPPEVKLQAGHSLYTPHFIASPFYECIKVSGPNFFASAQSSSEAILNEPYSDFCDTLQEYGSIMTKLSKRIVEILLMCLGEDGSGRKLSSEFDKCEGYFRINNYSSLETDYQSKKLLREEDEVECLGMHTDMSSITIVYQDEMGGLQVRSKEGKWMDVNPRKGNILVVNIGDLMQAWSNGKLRSSEHRVVLRRRPKRYSVSFFWSFEEEKVIFAPDEIVGRGNLRLYRPFLCADYMRYRENSEKGKFEKVGYTVQHFAGINN</sequence>
<evidence type="ECO:0000256" key="1">
    <source>
        <dbReference type="ARBA" id="ARBA00022723"/>
    </source>
</evidence>
<dbReference type="EMBL" id="OX459118">
    <property type="protein sequence ID" value="CAI9092246.1"/>
    <property type="molecule type" value="Genomic_DNA"/>
</dbReference>
<organism evidence="5 6">
    <name type="scientific">Oldenlandia corymbosa var. corymbosa</name>
    <dbReference type="NCBI Taxonomy" id="529605"/>
    <lineage>
        <taxon>Eukaryota</taxon>
        <taxon>Viridiplantae</taxon>
        <taxon>Streptophyta</taxon>
        <taxon>Embryophyta</taxon>
        <taxon>Tracheophyta</taxon>
        <taxon>Spermatophyta</taxon>
        <taxon>Magnoliopsida</taxon>
        <taxon>eudicotyledons</taxon>
        <taxon>Gunneridae</taxon>
        <taxon>Pentapetalae</taxon>
        <taxon>asterids</taxon>
        <taxon>lamiids</taxon>
        <taxon>Gentianales</taxon>
        <taxon>Rubiaceae</taxon>
        <taxon>Rubioideae</taxon>
        <taxon>Spermacoceae</taxon>
        <taxon>Hedyotis-Oldenlandia complex</taxon>
        <taxon>Oldenlandia</taxon>
    </lineage>
</organism>
<evidence type="ECO:0000256" key="2">
    <source>
        <dbReference type="ARBA" id="ARBA00023004"/>
    </source>
</evidence>
<protein>
    <submittedName>
        <fullName evidence="5">OLC1v1027438C1</fullName>
    </submittedName>
</protein>
<feature type="domain" description="Non-haem dioxygenase N-terminal" evidence="4">
    <location>
        <begin position="10"/>
        <end position="73"/>
    </location>
</feature>
<dbReference type="Gene3D" id="2.60.120.330">
    <property type="entry name" value="B-lactam Antibiotic, Isopenicillin N Synthase, Chain"/>
    <property type="match status" value="1"/>
</dbReference>
<dbReference type="InterPro" id="IPR026992">
    <property type="entry name" value="DIOX_N"/>
</dbReference>
<dbReference type="GO" id="GO:0046872">
    <property type="term" value="F:metal ion binding"/>
    <property type="evidence" value="ECO:0007669"/>
    <property type="project" value="UniProtKB-KW"/>
</dbReference>
<dbReference type="SUPFAM" id="SSF51197">
    <property type="entry name" value="Clavaminate synthase-like"/>
    <property type="match status" value="1"/>
</dbReference>
<dbReference type="Pfam" id="PF14226">
    <property type="entry name" value="DIOX_N"/>
    <property type="match status" value="1"/>
</dbReference>
<dbReference type="Pfam" id="PF03171">
    <property type="entry name" value="2OG-FeII_Oxy"/>
    <property type="match status" value="1"/>
</dbReference>
<proteinExistence type="predicted"/>
<name>A0AAV1C9H0_OLDCO</name>
<dbReference type="Proteomes" id="UP001161247">
    <property type="component" value="Chromosome 1"/>
</dbReference>